<accession>A0ACC1J1K3</accession>
<dbReference type="Proteomes" id="UP001150603">
    <property type="component" value="Unassembled WGS sequence"/>
</dbReference>
<sequence>MKITTVCTTLVALFAVFSPAAADDICKGHTDKDTVGMPFAHPTICSQFITCGSDKKPYIGNCPAGTYYDLTLKTCTAGAKASCGDRKARRRR</sequence>
<gene>
    <name evidence="1" type="ORF">FBU59_005846</name>
</gene>
<comment type="caution">
    <text evidence="1">The sequence shown here is derived from an EMBL/GenBank/DDBJ whole genome shotgun (WGS) entry which is preliminary data.</text>
</comment>
<dbReference type="EMBL" id="JANBPW010004839">
    <property type="protein sequence ID" value="KAJ1933973.1"/>
    <property type="molecule type" value="Genomic_DNA"/>
</dbReference>
<protein>
    <submittedName>
        <fullName evidence="1">Uncharacterized protein</fullName>
    </submittedName>
</protein>
<reference evidence="1" key="1">
    <citation type="submission" date="2022-07" db="EMBL/GenBank/DDBJ databases">
        <title>Phylogenomic reconstructions and comparative analyses of Kickxellomycotina fungi.</title>
        <authorList>
            <person name="Reynolds N.K."/>
            <person name="Stajich J.E."/>
            <person name="Barry K."/>
            <person name="Grigoriev I.V."/>
            <person name="Crous P."/>
            <person name="Smith M.E."/>
        </authorList>
    </citation>
    <scope>NUCLEOTIDE SEQUENCE</scope>
    <source>
        <strain evidence="1">NRRL 5244</strain>
    </source>
</reference>
<evidence type="ECO:0000313" key="2">
    <source>
        <dbReference type="Proteomes" id="UP001150603"/>
    </source>
</evidence>
<keyword evidence="2" id="KW-1185">Reference proteome</keyword>
<organism evidence="1 2">
    <name type="scientific">Linderina macrospora</name>
    <dbReference type="NCBI Taxonomy" id="4868"/>
    <lineage>
        <taxon>Eukaryota</taxon>
        <taxon>Fungi</taxon>
        <taxon>Fungi incertae sedis</taxon>
        <taxon>Zoopagomycota</taxon>
        <taxon>Kickxellomycotina</taxon>
        <taxon>Kickxellomycetes</taxon>
        <taxon>Kickxellales</taxon>
        <taxon>Kickxellaceae</taxon>
        <taxon>Linderina</taxon>
    </lineage>
</organism>
<proteinExistence type="predicted"/>
<evidence type="ECO:0000313" key="1">
    <source>
        <dbReference type="EMBL" id="KAJ1933973.1"/>
    </source>
</evidence>
<name>A0ACC1J1K3_9FUNG</name>